<accession>A0A5M8A5M2</accession>
<reference evidence="2 3" key="1">
    <citation type="submission" date="2019-09" db="EMBL/GenBank/DDBJ databases">
        <title>Isolation of a novel species in the genus Cupriavidus from patients with sepsis using whole genome sequencing.</title>
        <authorList>
            <person name="Kweon O.J."/>
            <person name="Lee M.-K."/>
        </authorList>
    </citation>
    <scope>NUCLEOTIDE SEQUENCE [LARGE SCALE GENOMIC DNA]</scope>
    <source>
        <strain evidence="2 3">MKL-01</strain>
    </source>
</reference>
<evidence type="ECO:0000313" key="3">
    <source>
        <dbReference type="Proteomes" id="UP000324324"/>
    </source>
</evidence>
<evidence type="ECO:0000256" key="1">
    <source>
        <dbReference type="SAM" id="MobiDB-lite"/>
    </source>
</evidence>
<dbReference type="RefSeq" id="WP_150084839.1">
    <property type="nucleotide sequence ID" value="NZ_VWRN01000072.1"/>
</dbReference>
<dbReference type="Proteomes" id="UP000324324">
    <property type="component" value="Unassembled WGS sequence"/>
</dbReference>
<comment type="caution">
    <text evidence="2">The sequence shown here is derived from an EMBL/GenBank/DDBJ whole genome shotgun (WGS) entry which is preliminary data.</text>
</comment>
<gene>
    <name evidence="2" type="ORF">F1599_24860</name>
</gene>
<feature type="compositionally biased region" description="Basic and acidic residues" evidence="1">
    <location>
        <begin position="48"/>
        <end position="70"/>
    </location>
</feature>
<feature type="region of interest" description="Disordered" evidence="1">
    <location>
        <begin position="47"/>
        <end position="85"/>
    </location>
</feature>
<sequence length="391" mass="43511">MAVQAGGNSARIQYVRAADGHPAHQGGDGKAGPWDKVLSFFGIRKPAPHHDRPHIADSRPADRPPVENRVETTVVQSAPPPAKAESATPFPILKLPFELLCEVMARVPHDERHFFRRDASLGTTCRKFHDAIAAVAKMPRYRDDDALARRMAGMRWASQLVPMIDTIANAKAPTREWALAAVVRMAGGMSAAGRRAIVLAILQRAKDRSTLWALELMRHLAMRLPDSDGELLSILTDRAIQIDAQSDDEHLAKARVLAQLAQRISPDDLPGTVRRWESIYKAVSAHPRNEDVLTVRGLRAGFDHLSSDTFNCKFNVESEGMLLCRLIWLYRAVDSLQSRQYEAACTAEELVPREPPKPLPGTVKPPDPWRAYSSIMDRPIPKIDRLPSHIM</sequence>
<dbReference type="EMBL" id="VWRN01000072">
    <property type="protein sequence ID" value="KAA6116354.1"/>
    <property type="molecule type" value="Genomic_DNA"/>
</dbReference>
<name>A0A5M8A5M2_9BURK</name>
<keyword evidence="3" id="KW-1185">Reference proteome</keyword>
<dbReference type="AlphaFoldDB" id="A0A5M8A5M2"/>
<evidence type="ECO:0000313" key="2">
    <source>
        <dbReference type="EMBL" id="KAA6116354.1"/>
    </source>
</evidence>
<protein>
    <submittedName>
        <fullName evidence="2">F-box protein</fullName>
    </submittedName>
</protein>
<organism evidence="2 3">
    <name type="scientific">Cupriavidus cauae</name>
    <dbReference type="NCBI Taxonomy" id="2608999"/>
    <lineage>
        <taxon>Bacteria</taxon>
        <taxon>Pseudomonadati</taxon>
        <taxon>Pseudomonadota</taxon>
        <taxon>Betaproteobacteria</taxon>
        <taxon>Burkholderiales</taxon>
        <taxon>Burkholderiaceae</taxon>
        <taxon>Cupriavidus</taxon>
    </lineage>
</organism>
<proteinExistence type="predicted"/>